<dbReference type="GO" id="GO:0016567">
    <property type="term" value="P:protein ubiquitination"/>
    <property type="evidence" value="ECO:0007669"/>
    <property type="project" value="UniProtKB-UniPathway"/>
</dbReference>
<dbReference type="AlphaFoldDB" id="A0A0V0GY21"/>
<comment type="similarity">
    <text evidence="2">Belongs to the NPH3 family.</text>
</comment>
<feature type="domain" description="NPH3" evidence="3">
    <location>
        <begin position="1"/>
        <end position="94"/>
    </location>
</feature>
<evidence type="ECO:0000256" key="1">
    <source>
        <dbReference type="ARBA" id="ARBA00022786"/>
    </source>
</evidence>
<sequence length="94" mass="10773">MDIFKKLLVTQIYPSQKFISIAEAIPGFARLDHDDLYKAIDIYLTGHPGLNKSERKRLCRILDCKKLSMDVCMHAAQNELLPLRVVVQVLFRAS</sequence>
<evidence type="ECO:0000313" key="4">
    <source>
        <dbReference type="EMBL" id="JAP12819.1"/>
    </source>
</evidence>
<dbReference type="PANTHER" id="PTHR32370">
    <property type="entry name" value="OS12G0117600 PROTEIN"/>
    <property type="match status" value="1"/>
</dbReference>
<name>A0A0V0GY21_SOLCH</name>
<evidence type="ECO:0000256" key="2">
    <source>
        <dbReference type="PROSITE-ProRule" id="PRU00982"/>
    </source>
</evidence>
<dbReference type="PROSITE" id="PS51649">
    <property type="entry name" value="NPH3"/>
    <property type="match status" value="1"/>
</dbReference>
<proteinExistence type="inferred from homology"/>
<keyword evidence="1" id="KW-0833">Ubl conjugation pathway</keyword>
<dbReference type="Pfam" id="PF03000">
    <property type="entry name" value="NPH3"/>
    <property type="match status" value="1"/>
</dbReference>
<dbReference type="UniPathway" id="UPA00143"/>
<dbReference type="EMBL" id="GEDG01029005">
    <property type="protein sequence ID" value="JAP12819.1"/>
    <property type="molecule type" value="Transcribed_RNA"/>
</dbReference>
<dbReference type="InterPro" id="IPR043454">
    <property type="entry name" value="NPH3/RPT2-like"/>
</dbReference>
<dbReference type="InterPro" id="IPR027356">
    <property type="entry name" value="NPH3_dom"/>
</dbReference>
<organism evidence="4">
    <name type="scientific">Solanum chacoense</name>
    <name type="common">Chaco potato</name>
    <dbReference type="NCBI Taxonomy" id="4108"/>
    <lineage>
        <taxon>Eukaryota</taxon>
        <taxon>Viridiplantae</taxon>
        <taxon>Streptophyta</taxon>
        <taxon>Embryophyta</taxon>
        <taxon>Tracheophyta</taxon>
        <taxon>Spermatophyta</taxon>
        <taxon>Magnoliopsida</taxon>
        <taxon>eudicotyledons</taxon>
        <taxon>Gunneridae</taxon>
        <taxon>Pentapetalae</taxon>
        <taxon>asterids</taxon>
        <taxon>lamiids</taxon>
        <taxon>Solanales</taxon>
        <taxon>Solanaceae</taxon>
        <taxon>Solanoideae</taxon>
        <taxon>Solaneae</taxon>
        <taxon>Solanum</taxon>
    </lineage>
</organism>
<protein>
    <submittedName>
        <fullName evidence="4">Putative ovule protein</fullName>
    </submittedName>
</protein>
<reference evidence="4" key="1">
    <citation type="submission" date="2015-12" db="EMBL/GenBank/DDBJ databases">
        <title>Gene expression during late stages of embryo sac development: a critical building block for successful pollen-pistil interactions.</title>
        <authorList>
            <person name="Liu Y."/>
            <person name="Joly V."/>
            <person name="Sabar M."/>
            <person name="Matton D.P."/>
        </authorList>
    </citation>
    <scope>NUCLEOTIDE SEQUENCE</scope>
</reference>
<accession>A0A0V0GY21</accession>
<evidence type="ECO:0000259" key="3">
    <source>
        <dbReference type="PROSITE" id="PS51649"/>
    </source>
</evidence>